<dbReference type="Proteomes" id="UP000655208">
    <property type="component" value="Unassembled WGS sequence"/>
</dbReference>
<name>A0A917WFI8_9ACTN</name>
<protein>
    <submittedName>
        <fullName evidence="2">Uncharacterized protein</fullName>
    </submittedName>
</protein>
<evidence type="ECO:0000313" key="2">
    <source>
        <dbReference type="EMBL" id="GGM02704.1"/>
    </source>
</evidence>
<keyword evidence="3" id="KW-1185">Reference proteome</keyword>
<gene>
    <name evidence="2" type="ORF">GCM10011594_23510</name>
</gene>
<evidence type="ECO:0000313" key="3">
    <source>
        <dbReference type="Proteomes" id="UP000655208"/>
    </source>
</evidence>
<dbReference type="RefSeq" id="WP_188941713.1">
    <property type="nucleotide sequence ID" value="NZ_BMNA01000004.1"/>
</dbReference>
<sequence length="60" mass="6030">MDSTADDARTAATGTPDGLPDDLRPEGTGDSMPAEAAVRPEQPEAPAEGSGALPPVEDPE</sequence>
<comment type="caution">
    <text evidence="2">The sequence shown here is derived from an EMBL/GenBank/DDBJ whole genome shotgun (WGS) entry which is preliminary data.</text>
</comment>
<reference evidence="2" key="1">
    <citation type="journal article" date="2014" name="Int. J. Syst. Evol. Microbiol.">
        <title>Complete genome sequence of Corynebacterium casei LMG S-19264T (=DSM 44701T), isolated from a smear-ripened cheese.</title>
        <authorList>
            <consortium name="US DOE Joint Genome Institute (JGI-PGF)"/>
            <person name="Walter F."/>
            <person name="Albersmeier A."/>
            <person name="Kalinowski J."/>
            <person name="Ruckert C."/>
        </authorList>
    </citation>
    <scope>NUCLEOTIDE SEQUENCE</scope>
    <source>
        <strain evidence="2">CGMCC 4.7308</strain>
    </source>
</reference>
<dbReference type="EMBL" id="BMNA01000004">
    <property type="protein sequence ID" value="GGM02704.1"/>
    <property type="molecule type" value="Genomic_DNA"/>
</dbReference>
<organism evidence="2 3">
    <name type="scientific">Nakamurella endophytica</name>
    <dbReference type="NCBI Taxonomy" id="1748367"/>
    <lineage>
        <taxon>Bacteria</taxon>
        <taxon>Bacillati</taxon>
        <taxon>Actinomycetota</taxon>
        <taxon>Actinomycetes</taxon>
        <taxon>Nakamurellales</taxon>
        <taxon>Nakamurellaceae</taxon>
        <taxon>Nakamurella</taxon>
    </lineage>
</organism>
<proteinExistence type="predicted"/>
<evidence type="ECO:0000256" key="1">
    <source>
        <dbReference type="SAM" id="MobiDB-lite"/>
    </source>
</evidence>
<reference evidence="2" key="2">
    <citation type="submission" date="2020-09" db="EMBL/GenBank/DDBJ databases">
        <authorList>
            <person name="Sun Q."/>
            <person name="Zhou Y."/>
        </authorList>
    </citation>
    <scope>NUCLEOTIDE SEQUENCE</scope>
    <source>
        <strain evidence="2">CGMCC 4.7308</strain>
    </source>
</reference>
<accession>A0A917WFI8</accession>
<dbReference type="AlphaFoldDB" id="A0A917WFI8"/>
<feature type="region of interest" description="Disordered" evidence="1">
    <location>
        <begin position="1"/>
        <end position="60"/>
    </location>
</feature>